<dbReference type="SUPFAM" id="SSF89919">
    <property type="entry name" value="Ribosome-binding factor A, RbfA"/>
    <property type="match status" value="1"/>
</dbReference>
<proteinExistence type="inferred from homology"/>
<comment type="similarity">
    <text evidence="2">Belongs to the RbfA family.</text>
</comment>
<dbReference type="NCBIfam" id="TIGR00082">
    <property type="entry name" value="rbfA"/>
    <property type="match status" value="1"/>
</dbReference>
<dbReference type="OrthoDB" id="307788at2"/>
<comment type="subcellular location">
    <subcellularLocation>
        <location evidence="2">Cytoplasm</location>
    </subcellularLocation>
</comment>
<reference evidence="4 5" key="1">
    <citation type="submission" date="2019-06" db="EMBL/GenBank/DDBJ databases">
        <title>Genome sequence of Litorilinea aerophila BAA-2444.</title>
        <authorList>
            <person name="Maclea K.S."/>
            <person name="Maurais E.G."/>
            <person name="Iannazzi L.C."/>
        </authorList>
    </citation>
    <scope>NUCLEOTIDE SEQUENCE [LARGE SCALE GENOMIC DNA]</scope>
    <source>
        <strain evidence="4 5">ATCC BAA-2444</strain>
    </source>
</reference>
<dbReference type="Gene3D" id="3.30.300.20">
    <property type="match status" value="1"/>
</dbReference>
<evidence type="ECO:0000313" key="5">
    <source>
        <dbReference type="Proteomes" id="UP000317371"/>
    </source>
</evidence>
<dbReference type="GO" id="GO:0043024">
    <property type="term" value="F:ribosomal small subunit binding"/>
    <property type="evidence" value="ECO:0007669"/>
    <property type="project" value="TreeGrafter"/>
</dbReference>
<dbReference type="PROSITE" id="PS01319">
    <property type="entry name" value="RBFA"/>
    <property type="match status" value="1"/>
</dbReference>
<accession>A0A540VBL9</accession>
<dbReference type="HAMAP" id="MF_00003">
    <property type="entry name" value="RbfA"/>
    <property type="match status" value="1"/>
</dbReference>
<comment type="subunit">
    <text evidence="2">Monomer. Binds 30S ribosomal subunits, but not 50S ribosomal subunits or 70S ribosomes.</text>
</comment>
<dbReference type="PANTHER" id="PTHR33515">
    <property type="entry name" value="RIBOSOME-BINDING FACTOR A, CHLOROPLASTIC-RELATED"/>
    <property type="match status" value="1"/>
</dbReference>
<feature type="region of interest" description="Disordered" evidence="3">
    <location>
        <begin position="119"/>
        <end position="141"/>
    </location>
</feature>
<organism evidence="4 5">
    <name type="scientific">Litorilinea aerophila</name>
    <dbReference type="NCBI Taxonomy" id="1204385"/>
    <lineage>
        <taxon>Bacteria</taxon>
        <taxon>Bacillati</taxon>
        <taxon>Chloroflexota</taxon>
        <taxon>Caldilineae</taxon>
        <taxon>Caldilineales</taxon>
        <taxon>Caldilineaceae</taxon>
        <taxon>Litorilinea</taxon>
    </lineage>
</organism>
<dbReference type="EMBL" id="VIGC01000027">
    <property type="protein sequence ID" value="TQE94166.1"/>
    <property type="molecule type" value="Genomic_DNA"/>
</dbReference>
<evidence type="ECO:0000256" key="1">
    <source>
        <dbReference type="ARBA" id="ARBA00022517"/>
    </source>
</evidence>
<evidence type="ECO:0000256" key="3">
    <source>
        <dbReference type="SAM" id="MobiDB-lite"/>
    </source>
</evidence>
<gene>
    <name evidence="2 4" type="primary">rbfA</name>
    <name evidence="4" type="ORF">FKZ61_18235</name>
</gene>
<name>A0A540VBL9_9CHLR</name>
<dbReference type="InterPro" id="IPR000238">
    <property type="entry name" value="RbfA"/>
</dbReference>
<dbReference type="GO" id="GO:0030490">
    <property type="term" value="P:maturation of SSU-rRNA"/>
    <property type="evidence" value="ECO:0007669"/>
    <property type="project" value="UniProtKB-UniRule"/>
</dbReference>
<dbReference type="Proteomes" id="UP000317371">
    <property type="component" value="Unassembled WGS sequence"/>
</dbReference>
<comment type="caution">
    <text evidence="4">The sequence shown here is derived from an EMBL/GenBank/DDBJ whole genome shotgun (WGS) entry which is preliminary data.</text>
</comment>
<dbReference type="InterPro" id="IPR015946">
    <property type="entry name" value="KH_dom-like_a/b"/>
</dbReference>
<protein>
    <recommendedName>
        <fullName evidence="2">Ribosome-binding factor A</fullName>
    </recommendedName>
</protein>
<dbReference type="InterPro" id="IPR020053">
    <property type="entry name" value="Ribosome-bd_factorA_CS"/>
</dbReference>
<keyword evidence="5" id="KW-1185">Reference proteome</keyword>
<evidence type="ECO:0000313" key="4">
    <source>
        <dbReference type="EMBL" id="TQE94166.1"/>
    </source>
</evidence>
<dbReference type="Pfam" id="PF02033">
    <property type="entry name" value="RBFA"/>
    <property type="match status" value="1"/>
</dbReference>
<dbReference type="PANTHER" id="PTHR33515:SF1">
    <property type="entry name" value="RIBOSOME-BINDING FACTOR A, CHLOROPLASTIC-RELATED"/>
    <property type="match status" value="1"/>
</dbReference>
<dbReference type="GO" id="GO:0005829">
    <property type="term" value="C:cytosol"/>
    <property type="evidence" value="ECO:0007669"/>
    <property type="project" value="TreeGrafter"/>
</dbReference>
<dbReference type="FunCoup" id="A0A540VBL9">
    <property type="interactions" value="425"/>
</dbReference>
<evidence type="ECO:0000256" key="2">
    <source>
        <dbReference type="HAMAP-Rule" id="MF_00003"/>
    </source>
</evidence>
<dbReference type="InParanoid" id="A0A540VBL9"/>
<keyword evidence="1 2" id="KW-0690">Ribosome biogenesis</keyword>
<sequence>MMPTIRQQRVAELLFEELSLVIGGELADPKLSLVTVTNVDVSRDLRHAKVYVSHDDEEVSRRELLRRLKRATPYMRAQIAARCNLRMVPELLFYYDDTPEKAARIDALLQQIAAERAAREQKGTWPQADAAGSVDTTEGQS</sequence>
<dbReference type="AlphaFoldDB" id="A0A540VBL9"/>
<keyword evidence="2" id="KW-0963">Cytoplasm</keyword>
<dbReference type="InterPro" id="IPR023799">
    <property type="entry name" value="RbfA_dom_sf"/>
</dbReference>
<comment type="function">
    <text evidence="2">One of several proteins that assist in the late maturation steps of the functional core of the 30S ribosomal subunit. Associates with free 30S ribosomal subunits (but not with 30S subunits that are part of 70S ribosomes or polysomes). Required for efficient processing of 16S rRNA. May interact with the 5'-terminal helix region of 16S rRNA.</text>
</comment>